<reference evidence="3" key="1">
    <citation type="submission" date="2018-05" db="EMBL/GenBank/DDBJ databases">
        <authorList>
            <person name="Lanie J.A."/>
            <person name="Ng W.-L."/>
            <person name="Kazmierczak K.M."/>
            <person name="Andrzejewski T.M."/>
            <person name="Davidsen T.M."/>
            <person name="Wayne K.J."/>
            <person name="Tettelin H."/>
            <person name="Glass J.I."/>
            <person name="Rusch D."/>
            <person name="Podicherti R."/>
            <person name="Tsui H.-C.T."/>
            <person name="Winkler M.E."/>
        </authorList>
    </citation>
    <scope>NUCLEOTIDE SEQUENCE</scope>
</reference>
<dbReference type="EMBL" id="UINC01000086">
    <property type="protein sequence ID" value="SUZ48791.1"/>
    <property type="molecule type" value="Genomic_DNA"/>
</dbReference>
<accession>A0A381N2H9</accession>
<evidence type="ECO:0000313" key="3">
    <source>
        <dbReference type="EMBL" id="SUZ48791.1"/>
    </source>
</evidence>
<gene>
    <name evidence="3" type="ORF">METZ01_LOCUS1645</name>
</gene>
<evidence type="ECO:0000259" key="2">
    <source>
        <dbReference type="Pfam" id="PF07603"/>
    </source>
</evidence>
<dbReference type="Pfam" id="PF07603">
    <property type="entry name" value="Lcl_C"/>
    <property type="match status" value="1"/>
</dbReference>
<proteinExistence type="predicted"/>
<protein>
    <recommendedName>
        <fullName evidence="2">Lcl C-terminal domain-containing protein</fullName>
    </recommendedName>
</protein>
<name>A0A381N2H9_9ZZZZ</name>
<feature type="compositionally biased region" description="Basic and acidic residues" evidence="1">
    <location>
        <begin position="9"/>
        <end position="28"/>
    </location>
</feature>
<dbReference type="AlphaFoldDB" id="A0A381N2H9"/>
<feature type="region of interest" description="Disordered" evidence="1">
    <location>
        <begin position="1"/>
        <end position="28"/>
    </location>
</feature>
<organism evidence="3">
    <name type="scientific">marine metagenome</name>
    <dbReference type="NCBI Taxonomy" id="408172"/>
    <lineage>
        <taxon>unclassified sequences</taxon>
        <taxon>metagenomes</taxon>
        <taxon>ecological metagenomes</taxon>
    </lineage>
</organism>
<feature type="domain" description="Lcl C-terminal" evidence="2">
    <location>
        <begin position="38"/>
        <end position="128"/>
    </location>
</feature>
<dbReference type="InterPro" id="IPR011460">
    <property type="entry name" value="Lcl_C"/>
</dbReference>
<sequence>MEENLPQKADQELAEKKQELAEKKDGKPKRFVEKGRDVVFDNKTRVYWLKKDSWQDKGKFFNWHEATEFAERKNIRKTGGFDDWRLPNIEEATSLFDENFEVPGKGGTSLHFDPIFPEGAFKTGWIAGDTSTRRPRFDYSEGKVVSVEEYSFGSVRVCRKDKVVRHQSAPRRR</sequence>
<evidence type="ECO:0000256" key="1">
    <source>
        <dbReference type="SAM" id="MobiDB-lite"/>
    </source>
</evidence>